<keyword evidence="3" id="KW-0808">Transferase</keyword>
<dbReference type="Gene3D" id="3.40.960.10">
    <property type="entry name" value="VSR Endonuclease"/>
    <property type="match status" value="1"/>
</dbReference>
<dbReference type="InterPro" id="IPR007569">
    <property type="entry name" value="DUF559"/>
</dbReference>
<evidence type="ECO:0000313" key="3">
    <source>
        <dbReference type="EMBL" id="PIT06176.1"/>
    </source>
</evidence>
<evidence type="ECO:0000256" key="1">
    <source>
        <dbReference type="SAM" id="MobiDB-lite"/>
    </source>
</evidence>
<dbReference type="PANTHER" id="PTHR38590:SF1">
    <property type="entry name" value="BLL0828 PROTEIN"/>
    <property type="match status" value="1"/>
</dbReference>
<dbReference type="GO" id="GO:0008168">
    <property type="term" value="F:methyltransferase activity"/>
    <property type="evidence" value="ECO:0007669"/>
    <property type="project" value="UniProtKB-KW"/>
</dbReference>
<reference evidence="3 4" key="1">
    <citation type="submission" date="2015-06" db="EMBL/GenBank/DDBJ databases">
        <title>Comparative genome analysis of nirS-carrying Bradyrhizobium sp. strains.</title>
        <authorList>
            <person name="Ishii S."/>
            <person name="Jang J."/>
            <person name="Nishizawa T."/>
            <person name="Senoo K."/>
        </authorList>
    </citation>
    <scope>NUCLEOTIDE SEQUENCE [LARGE SCALE GENOMIC DNA]</scope>
    <source>
        <strain evidence="3 4">TSA1</strain>
    </source>
</reference>
<evidence type="ECO:0000313" key="4">
    <source>
        <dbReference type="Proteomes" id="UP000228930"/>
    </source>
</evidence>
<accession>A0A2M6UNN3</accession>
<dbReference type="EMBL" id="LFJC01000003">
    <property type="protein sequence ID" value="PIT06176.1"/>
    <property type="molecule type" value="Genomic_DNA"/>
</dbReference>
<dbReference type="InterPro" id="IPR047216">
    <property type="entry name" value="Endonuclease_DUF559_bact"/>
</dbReference>
<sequence length="148" mass="16775">MVDPDHPDWEVSARLRANARVLRRNSTDAERILWSELRGGRLNGATFRRQVPIENYIADFVCHMAKLVIELDGGQHFSDEGERADAHRSTVIEARGFKVLRFSNLDVMTNRGGVLETIATTVAERAPTPALPRKREREQTVSVEKKQP</sequence>
<name>A0A2M6UNN3_9BRAD</name>
<keyword evidence="4" id="KW-1185">Reference proteome</keyword>
<dbReference type="InterPro" id="IPR011335">
    <property type="entry name" value="Restrct_endonuc-II-like"/>
</dbReference>
<dbReference type="Pfam" id="PF04480">
    <property type="entry name" value="DUF559"/>
    <property type="match status" value="1"/>
</dbReference>
<dbReference type="GO" id="GO:0032259">
    <property type="term" value="P:methylation"/>
    <property type="evidence" value="ECO:0007669"/>
    <property type="project" value="UniProtKB-KW"/>
</dbReference>
<dbReference type="CDD" id="cd01038">
    <property type="entry name" value="Endonuclease_DUF559"/>
    <property type="match status" value="1"/>
</dbReference>
<dbReference type="PANTHER" id="PTHR38590">
    <property type="entry name" value="BLL0828 PROTEIN"/>
    <property type="match status" value="1"/>
</dbReference>
<dbReference type="RefSeq" id="WP_100181228.1">
    <property type="nucleotide sequence ID" value="NZ_LFJC01000003.1"/>
</dbReference>
<protein>
    <submittedName>
        <fullName evidence="3">DNA methyltransferase</fullName>
    </submittedName>
</protein>
<organism evidence="3 4">
    <name type="scientific">Bradyrhizobium nitroreducens</name>
    <dbReference type="NCBI Taxonomy" id="709803"/>
    <lineage>
        <taxon>Bacteria</taxon>
        <taxon>Pseudomonadati</taxon>
        <taxon>Pseudomonadota</taxon>
        <taxon>Alphaproteobacteria</taxon>
        <taxon>Hyphomicrobiales</taxon>
        <taxon>Nitrobacteraceae</taxon>
        <taxon>Bradyrhizobium</taxon>
    </lineage>
</organism>
<feature type="domain" description="DUF559" evidence="2">
    <location>
        <begin position="14"/>
        <end position="122"/>
    </location>
</feature>
<dbReference type="SUPFAM" id="SSF52980">
    <property type="entry name" value="Restriction endonuclease-like"/>
    <property type="match status" value="1"/>
</dbReference>
<feature type="compositionally biased region" description="Basic and acidic residues" evidence="1">
    <location>
        <begin position="133"/>
        <end position="148"/>
    </location>
</feature>
<comment type="caution">
    <text evidence="3">The sequence shown here is derived from an EMBL/GenBank/DDBJ whole genome shotgun (WGS) entry which is preliminary data.</text>
</comment>
<keyword evidence="3" id="KW-0489">Methyltransferase</keyword>
<gene>
    <name evidence="3" type="ORF">TSA1_19205</name>
</gene>
<proteinExistence type="predicted"/>
<feature type="region of interest" description="Disordered" evidence="1">
    <location>
        <begin position="126"/>
        <end position="148"/>
    </location>
</feature>
<dbReference type="Proteomes" id="UP000228930">
    <property type="component" value="Unassembled WGS sequence"/>
</dbReference>
<evidence type="ECO:0000259" key="2">
    <source>
        <dbReference type="Pfam" id="PF04480"/>
    </source>
</evidence>
<dbReference type="AlphaFoldDB" id="A0A2M6UNN3"/>